<proteinExistence type="predicted"/>
<evidence type="ECO:0000313" key="3">
    <source>
        <dbReference type="EMBL" id="TEB26438.1"/>
    </source>
</evidence>
<evidence type="ECO:0000256" key="1">
    <source>
        <dbReference type="SAM" id="Phobius"/>
    </source>
</evidence>
<dbReference type="STRING" id="71717.A0A4Y7SXT4"/>
<feature type="transmembrane region" description="Helical" evidence="1">
    <location>
        <begin position="206"/>
        <end position="227"/>
    </location>
</feature>
<dbReference type="PANTHER" id="PTHR40465:SF1">
    <property type="entry name" value="DUF6534 DOMAIN-CONTAINING PROTEIN"/>
    <property type="match status" value="1"/>
</dbReference>
<keyword evidence="1" id="KW-1133">Transmembrane helix</keyword>
<feature type="transmembrane region" description="Helical" evidence="1">
    <location>
        <begin position="159"/>
        <end position="185"/>
    </location>
</feature>
<gene>
    <name evidence="3" type="ORF">FA13DRAFT_1890100</name>
</gene>
<dbReference type="Proteomes" id="UP000298030">
    <property type="component" value="Unassembled WGS sequence"/>
</dbReference>
<accession>A0A4Y7SXT4</accession>
<feature type="transmembrane region" description="Helical" evidence="1">
    <location>
        <begin position="233"/>
        <end position="252"/>
    </location>
</feature>
<evidence type="ECO:0000313" key="4">
    <source>
        <dbReference type="Proteomes" id="UP000298030"/>
    </source>
</evidence>
<dbReference type="InterPro" id="IPR045339">
    <property type="entry name" value="DUF6534"/>
</dbReference>
<feature type="transmembrane region" description="Helical" evidence="1">
    <location>
        <begin position="45"/>
        <end position="66"/>
    </location>
</feature>
<name>A0A4Y7SXT4_COPMI</name>
<dbReference type="AlphaFoldDB" id="A0A4Y7SXT4"/>
<organism evidence="3 4">
    <name type="scientific">Coprinellus micaceus</name>
    <name type="common">Glistening ink-cap mushroom</name>
    <name type="synonym">Coprinus micaceus</name>
    <dbReference type="NCBI Taxonomy" id="71717"/>
    <lineage>
        <taxon>Eukaryota</taxon>
        <taxon>Fungi</taxon>
        <taxon>Dikarya</taxon>
        <taxon>Basidiomycota</taxon>
        <taxon>Agaricomycotina</taxon>
        <taxon>Agaricomycetes</taxon>
        <taxon>Agaricomycetidae</taxon>
        <taxon>Agaricales</taxon>
        <taxon>Agaricineae</taxon>
        <taxon>Psathyrellaceae</taxon>
        <taxon>Coprinellus</taxon>
    </lineage>
</organism>
<dbReference type="Pfam" id="PF20152">
    <property type="entry name" value="DUF6534"/>
    <property type="match status" value="1"/>
</dbReference>
<feature type="transmembrane region" description="Helical" evidence="1">
    <location>
        <begin position="12"/>
        <end position="33"/>
    </location>
</feature>
<feature type="transmembrane region" description="Helical" evidence="1">
    <location>
        <begin position="86"/>
        <end position="106"/>
    </location>
</feature>
<dbReference type="EMBL" id="QPFP01000048">
    <property type="protein sequence ID" value="TEB26438.1"/>
    <property type="molecule type" value="Genomic_DNA"/>
</dbReference>
<keyword evidence="1" id="KW-0472">Membrane</keyword>
<dbReference type="OrthoDB" id="2792702at2759"/>
<keyword evidence="1" id="KW-0812">Transmembrane</keyword>
<comment type="caution">
    <text evidence="3">The sequence shown here is derived from an EMBL/GenBank/DDBJ whole genome shotgun (WGS) entry which is preliminary data.</text>
</comment>
<reference evidence="3 4" key="1">
    <citation type="journal article" date="2019" name="Nat. Ecol. Evol.">
        <title>Megaphylogeny resolves global patterns of mushroom evolution.</title>
        <authorList>
            <person name="Varga T."/>
            <person name="Krizsan K."/>
            <person name="Foldi C."/>
            <person name="Dima B."/>
            <person name="Sanchez-Garcia M."/>
            <person name="Sanchez-Ramirez S."/>
            <person name="Szollosi G.J."/>
            <person name="Szarkandi J.G."/>
            <person name="Papp V."/>
            <person name="Albert L."/>
            <person name="Andreopoulos W."/>
            <person name="Angelini C."/>
            <person name="Antonin V."/>
            <person name="Barry K.W."/>
            <person name="Bougher N.L."/>
            <person name="Buchanan P."/>
            <person name="Buyck B."/>
            <person name="Bense V."/>
            <person name="Catcheside P."/>
            <person name="Chovatia M."/>
            <person name="Cooper J."/>
            <person name="Damon W."/>
            <person name="Desjardin D."/>
            <person name="Finy P."/>
            <person name="Geml J."/>
            <person name="Haridas S."/>
            <person name="Hughes K."/>
            <person name="Justo A."/>
            <person name="Karasinski D."/>
            <person name="Kautmanova I."/>
            <person name="Kiss B."/>
            <person name="Kocsube S."/>
            <person name="Kotiranta H."/>
            <person name="LaButti K.M."/>
            <person name="Lechner B.E."/>
            <person name="Liimatainen K."/>
            <person name="Lipzen A."/>
            <person name="Lukacs Z."/>
            <person name="Mihaltcheva S."/>
            <person name="Morgado L.N."/>
            <person name="Niskanen T."/>
            <person name="Noordeloos M.E."/>
            <person name="Ohm R.A."/>
            <person name="Ortiz-Santana B."/>
            <person name="Ovrebo C."/>
            <person name="Racz N."/>
            <person name="Riley R."/>
            <person name="Savchenko A."/>
            <person name="Shiryaev A."/>
            <person name="Soop K."/>
            <person name="Spirin V."/>
            <person name="Szebenyi C."/>
            <person name="Tomsovsky M."/>
            <person name="Tulloss R.E."/>
            <person name="Uehling J."/>
            <person name="Grigoriev I.V."/>
            <person name="Vagvolgyi C."/>
            <person name="Papp T."/>
            <person name="Martin F.M."/>
            <person name="Miettinen O."/>
            <person name="Hibbett D.S."/>
            <person name="Nagy L.G."/>
        </authorList>
    </citation>
    <scope>NUCLEOTIDE SEQUENCE [LARGE SCALE GENOMIC DNA]</scope>
    <source>
        <strain evidence="3 4">FP101781</strain>
    </source>
</reference>
<sequence length="328" mass="36293">MVEHEQTIFAPLYWGFVLSIFLGGMTVVQGHVYFPAKRDRPLIRITAGVMLLFDISSCVLIAYSVYYYLIPEFGSFERFKAVTPQFSAECLISAAIALISQLYFVHQLVVVRRSGNRGSWIVIGLITFFAIVSGIGGVGCVTSMYIWDTGILAHRNKHFTIFFSLAKGFSALTDVLATVAMCMLLTGQKGRLDKTKSLVSQVIMFVVQRGILVTTIQTVVLVAFFAAPNNLTWLALHMNVTRLYANTFFAMLNGRSYLRDKHAGSVISNFNTSQSGGQVATPHRAENINLARLPSNRNVSYLVHGLINPGYAHFALSLGSRSTRRMIG</sequence>
<feature type="transmembrane region" description="Helical" evidence="1">
    <location>
        <begin position="118"/>
        <end position="147"/>
    </location>
</feature>
<feature type="domain" description="DUF6534" evidence="2">
    <location>
        <begin position="170"/>
        <end position="256"/>
    </location>
</feature>
<evidence type="ECO:0000259" key="2">
    <source>
        <dbReference type="Pfam" id="PF20152"/>
    </source>
</evidence>
<protein>
    <recommendedName>
        <fullName evidence="2">DUF6534 domain-containing protein</fullName>
    </recommendedName>
</protein>
<dbReference type="PANTHER" id="PTHR40465">
    <property type="entry name" value="CHROMOSOME 1, WHOLE GENOME SHOTGUN SEQUENCE"/>
    <property type="match status" value="1"/>
</dbReference>
<keyword evidence="4" id="KW-1185">Reference proteome</keyword>